<dbReference type="GeneID" id="68093528"/>
<proteinExistence type="predicted"/>
<accession>A0AA88GST0</accession>
<keyword evidence="1" id="KW-0732">Signal</keyword>
<evidence type="ECO:0000256" key="1">
    <source>
        <dbReference type="SAM" id="SignalP"/>
    </source>
</evidence>
<dbReference type="EMBL" id="PYSW02000011">
    <property type="protein sequence ID" value="KAG2388222.1"/>
    <property type="molecule type" value="Genomic_DNA"/>
</dbReference>
<protein>
    <submittedName>
        <fullName evidence="2">Uncharacterized protein</fullName>
    </submittedName>
</protein>
<evidence type="ECO:0000313" key="3">
    <source>
        <dbReference type="Proteomes" id="UP000816034"/>
    </source>
</evidence>
<organism evidence="2 3">
    <name type="scientific">Naegleria lovaniensis</name>
    <name type="common">Amoeba</name>
    <dbReference type="NCBI Taxonomy" id="51637"/>
    <lineage>
        <taxon>Eukaryota</taxon>
        <taxon>Discoba</taxon>
        <taxon>Heterolobosea</taxon>
        <taxon>Tetramitia</taxon>
        <taxon>Eutetramitia</taxon>
        <taxon>Vahlkampfiidae</taxon>
        <taxon>Naegleria</taxon>
    </lineage>
</organism>
<reference evidence="2 3" key="1">
    <citation type="journal article" date="2018" name="BMC Genomics">
        <title>The genome of Naegleria lovaniensis, the basis for a comparative approach to unravel pathogenicity factors of the human pathogenic amoeba N. fowleri.</title>
        <authorList>
            <person name="Liechti N."/>
            <person name="Schurch N."/>
            <person name="Bruggmann R."/>
            <person name="Wittwer M."/>
        </authorList>
    </citation>
    <scope>NUCLEOTIDE SEQUENCE [LARGE SCALE GENOMIC DNA]</scope>
    <source>
        <strain evidence="2 3">ATCC 30569</strain>
    </source>
</reference>
<dbReference type="AlphaFoldDB" id="A0AA88GST0"/>
<keyword evidence="3" id="KW-1185">Reference proteome</keyword>
<gene>
    <name evidence="2" type="ORF">C9374_001072</name>
</gene>
<name>A0AA88GST0_NAELO</name>
<evidence type="ECO:0000313" key="2">
    <source>
        <dbReference type="EMBL" id="KAG2388222.1"/>
    </source>
</evidence>
<dbReference type="Proteomes" id="UP000816034">
    <property type="component" value="Unassembled WGS sequence"/>
</dbReference>
<feature type="signal peptide" evidence="1">
    <location>
        <begin position="1"/>
        <end position="19"/>
    </location>
</feature>
<dbReference type="RefSeq" id="XP_044552214.1">
    <property type="nucleotide sequence ID" value="XM_044686295.1"/>
</dbReference>
<comment type="caution">
    <text evidence="2">The sequence shown here is derived from an EMBL/GenBank/DDBJ whole genome shotgun (WGS) entry which is preliminary data.</text>
</comment>
<feature type="chain" id="PRO_5041702565" evidence="1">
    <location>
        <begin position="20"/>
        <end position="184"/>
    </location>
</feature>
<sequence>MFKWTFVAVLLALIGVVVALFTSKVPLSSQTFSARFEYSSARDAFEVLKKTTVMFKLQPFVDKINIVFVNDTHRTIDFSEKIPILGNSTYIRTVTMRAEQQFDSSRNEIISQVPFPLRLGQIIANLTFVETNDASVDTSMKKTIACMEVVDGATWWIFKSFVESSVKEAHTKLVSDIAQYFNQR</sequence>